<dbReference type="PROSITE" id="PS00626">
    <property type="entry name" value="RCC1_2"/>
    <property type="match status" value="2"/>
</dbReference>
<feature type="repeat" description="RCC1" evidence="3">
    <location>
        <begin position="1"/>
        <end position="62"/>
    </location>
</feature>
<dbReference type="AlphaFoldDB" id="A0A5C5FQ81"/>
<organism evidence="6 7">
    <name type="scientific">Rhodotorula diobovata</name>
    <dbReference type="NCBI Taxonomy" id="5288"/>
    <lineage>
        <taxon>Eukaryota</taxon>
        <taxon>Fungi</taxon>
        <taxon>Dikarya</taxon>
        <taxon>Basidiomycota</taxon>
        <taxon>Pucciniomycotina</taxon>
        <taxon>Microbotryomycetes</taxon>
        <taxon>Sporidiobolales</taxon>
        <taxon>Sporidiobolaceae</taxon>
        <taxon>Rhodotorula</taxon>
    </lineage>
</organism>
<dbReference type="InterPro" id="IPR051553">
    <property type="entry name" value="Ran_GTPase-activating"/>
</dbReference>
<feature type="compositionally biased region" description="Low complexity" evidence="4">
    <location>
        <begin position="542"/>
        <end position="552"/>
    </location>
</feature>
<feature type="repeat" description="RCC1" evidence="3">
    <location>
        <begin position="63"/>
        <end position="134"/>
    </location>
</feature>
<dbReference type="PRINTS" id="PR00633">
    <property type="entry name" value="RCCNDNSATION"/>
</dbReference>
<feature type="repeat" description="RCC1" evidence="3">
    <location>
        <begin position="192"/>
        <end position="244"/>
    </location>
</feature>
<dbReference type="GO" id="GO:0005737">
    <property type="term" value="C:cytoplasm"/>
    <property type="evidence" value="ECO:0007669"/>
    <property type="project" value="TreeGrafter"/>
</dbReference>
<keyword evidence="1" id="KW-0344">Guanine-nucleotide releasing factor</keyword>
<protein>
    <submittedName>
        <fullName evidence="6">Regulator of chromosome condensation 1/beta-lactamase-inhibitor protein II</fullName>
    </submittedName>
</protein>
<feature type="compositionally biased region" description="Basic and acidic residues" evidence="4">
    <location>
        <begin position="563"/>
        <end position="587"/>
    </location>
</feature>
<dbReference type="Pfam" id="PF25390">
    <property type="entry name" value="WD40_RLD"/>
    <property type="match status" value="1"/>
</dbReference>
<dbReference type="PANTHER" id="PTHR45982:SF1">
    <property type="entry name" value="REGULATOR OF CHROMOSOME CONDENSATION"/>
    <property type="match status" value="1"/>
</dbReference>
<accession>A0A5C5FQ81</accession>
<feature type="domain" description="RCC1-like" evidence="5">
    <location>
        <begin position="1"/>
        <end position="328"/>
    </location>
</feature>
<feature type="non-terminal residue" evidence="6">
    <location>
        <position position="1"/>
    </location>
</feature>
<evidence type="ECO:0000256" key="3">
    <source>
        <dbReference type="PROSITE-ProRule" id="PRU00235"/>
    </source>
</evidence>
<reference evidence="6 7" key="1">
    <citation type="submission" date="2019-03" db="EMBL/GenBank/DDBJ databases">
        <title>Rhodosporidium diobovatum UCD-FST 08-225 genome sequencing, assembly, and annotation.</title>
        <authorList>
            <person name="Fakankun I.U."/>
            <person name="Fristensky B."/>
            <person name="Levin D.B."/>
        </authorList>
    </citation>
    <scope>NUCLEOTIDE SEQUENCE [LARGE SCALE GENOMIC DNA]</scope>
    <source>
        <strain evidence="6 7">UCD-FST 08-225</strain>
    </source>
</reference>
<dbReference type="PANTHER" id="PTHR45982">
    <property type="entry name" value="REGULATOR OF CHROMOSOME CONDENSATION"/>
    <property type="match status" value="1"/>
</dbReference>
<proteinExistence type="predicted"/>
<keyword evidence="2" id="KW-0677">Repeat</keyword>
<evidence type="ECO:0000313" key="6">
    <source>
        <dbReference type="EMBL" id="TNY18963.1"/>
    </source>
</evidence>
<feature type="repeat" description="RCC1" evidence="3">
    <location>
        <begin position="137"/>
        <end position="191"/>
    </location>
</feature>
<feature type="region of interest" description="Disordered" evidence="4">
    <location>
        <begin position="1"/>
        <end position="22"/>
    </location>
</feature>
<dbReference type="EMBL" id="SOZI01000114">
    <property type="protein sequence ID" value="TNY18963.1"/>
    <property type="molecule type" value="Genomic_DNA"/>
</dbReference>
<evidence type="ECO:0000256" key="4">
    <source>
        <dbReference type="SAM" id="MobiDB-lite"/>
    </source>
</evidence>
<dbReference type="GO" id="GO:0005085">
    <property type="term" value="F:guanyl-nucleotide exchange factor activity"/>
    <property type="evidence" value="ECO:0007669"/>
    <property type="project" value="TreeGrafter"/>
</dbReference>
<dbReference type="Pfam" id="PF00415">
    <property type="entry name" value="RCC1"/>
    <property type="match status" value="1"/>
</dbReference>
<dbReference type="InterPro" id="IPR058923">
    <property type="entry name" value="RCC1-like_dom"/>
</dbReference>
<dbReference type="Gene3D" id="2.130.10.30">
    <property type="entry name" value="Regulator of chromosome condensation 1/beta-lactamase-inhibitor protein II"/>
    <property type="match status" value="1"/>
</dbReference>
<feature type="compositionally biased region" description="Basic and acidic residues" evidence="4">
    <location>
        <begin position="512"/>
        <end position="541"/>
    </location>
</feature>
<feature type="region of interest" description="Disordered" evidence="4">
    <location>
        <begin position="512"/>
        <end position="587"/>
    </location>
</feature>
<keyword evidence="7" id="KW-1185">Reference proteome</keyword>
<feature type="repeat" description="RCC1" evidence="3">
    <location>
        <begin position="452"/>
        <end position="506"/>
    </location>
</feature>
<dbReference type="PROSITE" id="PS50012">
    <property type="entry name" value="RCC1_3"/>
    <property type="match status" value="6"/>
</dbReference>
<dbReference type="SUPFAM" id="SSF50985">
    <property type="entry name" value="RCC1/BLIP-II"/>
    <property type="match status" value="1"/>
</dbReference>
<name>A0A5C5FQ81_9BASI</name>
<dbReference type="OrthoDB" id="61110at2759"/>
<dbReference type="STRING" id="5288.A0A5C5FQ81"/>
<evidence type="ECO:0000256" key="1">
    <source>
        <dbReference type="ARBA" id="ARBA00022658"/>
    </source>
</evidence>
<evidence type="ECO:0000256" key="2">
    <source>
        <dbReference type="ARBA" id="ARBA00022737"/>
    </source>
</evidence>
<sequence length="587" mass="63380">VAIWGDGNMSGQLGMGDKTTEADEPVRLATINAKIRSQEDGWEDGPAEICAAGMHTLCVDGKGKVWSWGINDNATLGRVTAGPDSDELESVPMPIEQQDNPTVDSKPVPGGAAFEHPFKAVRCYAGDSISLAQDERGDVKAWGAFRDGQGLLGFNATTLRQWQPTAIGPLQKHSVVQIACGDDHYLALTTTGHVLSAGVGAAGELGRRTFARTSPTNLIPERLTLKDLVLVGAGAFHSFAVDKDGEVYGWGNNTYRQTGVSESDGGAAMKLERPTRVEALSPAHHGGARVVQIAGGAFHSVFLFSNGEVWTVGRADESECGLPEDHAEMAAMRERRKAAQVKQDEWKKRERKEYFVDRDEAKEVEALGADGKPMSLAEIDAEVEQDAATECPLPNNYVATPQRVEFPLEPKTWDATKTQDDYDDEPALLTEQTRIVHVASAGQHSIAVSARGYVYTWGLGIMNQLGNGGERDREPTPRRVLNGVLKGLRAIKAEAGGQHCLVVSVSRDWEDKKKARDEKRRVEAEEKEKARKEKEEEEAKAAAEAAAAPAKEAGGEAEDVEMKDDVPAAAEEKGAEAEKKLEPVAEA</sequence>
<comment type="caution">
    <text evidence="6">The sequence shown here is derived from an EMBL/GenBank/DDBJ whole genome shotgun (WGS) entry which is preliminary data.</text>
</comment>
<gene>
    <name evidence="6" type="ORF">DMC30DRAFT_354680</name>
</gene>
<evidence type="ECO:0000259" key="5">
    <source>
        <dbReference type="Pfam" id="PF25390"/>
    </source>
</evidence>
<dbReference type="Proteomes" id="UP000311382">
    <property type="component" value="Unassembled WGS sequence"/>
</dbReference>
<dbReference type="InterPro" id="IPR000408">
    <property type="entry name" value="Reg_chr_condens"/>
</dbReference>
<dbReference type="InterPro" id="IPR009091">
    <property type="entry name" value="RCC1/BLIP-II"/>
</dbReference>
<feature type="repeat" description="RCC1" evidence="3">
    <location>
        <begin position="245"/>
        <end position="306"/>
    </location>
</feature>
<evidence type="ECO:0000313" key="7">
    <source>
        <dbReference type="Proteomes" id="UP000311382"/>
    </source>
</evidence>